<reference evidence="2 3" key="2">
    <citation type="submission" date="2018-11" db="EMBL/GenBank/DDBJ databases">
        <authorList>
            <consortium name="Pathogen Informatics"/>
        </authorList>
    </citation>
    <scope>NUCLEOTIDE SEQUENCE [LARGE SCALE GENOMIC DNA]</scope>
    <source>
        <strain evidence="2 3">MHpl1</strain>
    </source>
</reference>
<evidence type="ECO:0000313" key="3">
    <source>
        <dbReference type="Proteomes" id="UP000268014"/>
    </source>
</evidence>
<feature type="region of interest" description="Disordered" evidence="1">
    <location>
        <begin position="26"/>
        <end position="60"/>
    </location>
</feature>
<accession>A0A0N4W3J0</accession>
<name>A0A0N4W3J0_HAEPC</name>
<organism evidence="4">
    <name type="scientific">Haemonchus placei</name>
    <name type="common">Barber's pole worm</name>
    <dbReference type="NCBI Taxonomy" id="6290"/>
    <lineage>
        <taxon>Eukaryota</taxon>
        <taxon>Metazoa</taxon>
        <taxon>Ecdysozoa</taxon>
        <taxon>Nematoda</taxon>
        <taxon>Chromadorea</taxon>
        <taxon>Rhabditida</taxon>
        <taxon>Rhabditina</taxon>
        <taxon>Rhabditomorpha</taxon>
        <taxon>Strongyloidea</taxon>
        <taxon>Trichostrongylidae</taxon>
        <taxon>Haemonchus</taxon>
    </lineage>
</organism>
<proteinExistence type="predicted"/>
<dbReference type="WBParaSite" id="HPLM_0000438601-mRNA-1">
    <property type="protein sequence ID" value="HPLM_0000438601-mRNA-1"/>
    <property type="gene ID" value="HPLM_0000438601"/>
</dbReference>
<gene>
    <name evidence="2" type="ORF">HPLM_LOCUS4378</name>
</gene>
<evidence type="ECO:0000313" key="4">
    <source>
        <dbReference type="WBParaSite" id="HPLM_0000438601-mRNA-1"/>
    </source>
</evidence>
<evidence type="ECO:0000313" key="2">
    <source>
        <dbReference type="EMBL" id="VDO23093.1"/>
    </source>
</evidence>
<sequence length="177" mass="20035">MGKEYKYGPGYQYNYAPAPTAPTMEITINQGAASEKGPYPSAAPPTRGRPPVSAPPPPPSLPPSYGYEHPAYNPMWFDRFPRRENRGMFRLCLVELIPNWYAFNAVRTWSKHCNFHLFFETKSFRNWALVGTYHHPRIDRDEAFCLLGTHDSSSRAVPIRIPNSCSLDSSELVIISG</sequence>
<dbReference type="EMBL" id="UZAF01016204">
    <property type="protein sequence ID" value="VDO23093.1"/>
    <property type="molecule type" value="Genomic_DNA"/>
</dbReference>
<dbReference type="OrthoDB" id="5868512at2759"/>
<evidence type="ECO:0000256" key="1">
    <source>
        <dbReference type="SAM" id="MobiDB-lite"/>
    </source>
</evidence>
<protein>
    <submittedName>
        <fullName evidence="4">MFMR domain-containing protein</fullName>
    </submittedName>
</protein>
<dbReference type="Proteomes" id="UP000268014">
    <property type="component" value="Unassembled WGS sequence"/>
</dbReference>
<keyword evidence="3" id="KW-1185">Reference proteome</keyword>
<dbReference type="AlphaFoldDB" id="A0A0N4W3J0"/>
<reference evidence="4" key="1">
    <citation type="submission" date="2017-02" db="UniProtKB">
        <authorList>
            <consortium name="WormBaseParasite"/>
        </authorList>
    </citation>
    <scope>IDENTIFICATION</scope>
</reference>